<evidence type="ECO:0000313" key="2">
    <source>
        <dbReference type="Proteomes" id="UP000765509"/>
    </source>
</evidence>
<reference evidence="1" key="1">
    <citation type="submission" date="2021-03" db="EMBL/GenBank/DDBJ databases">
        <title>Draft genome sequence of rust myrtle Austropuccinia psidii MF-1, a brazilian biotype.</title>
        <authorList>
            <person name="Quecine M.C."/>
            <person name="Pachon D.M.R."/>
            <person name="Bonatelli M.L."/>
            <person name="Correr F.H."/>
            <person name="Franceschini L.M."/>
            <person name="Leite T.F."/>
            <person name="Margarido G.R.A."/>
            <person name="Almeida C.A."/>
            <person name="Ferrarezi J.A."/>
            <person name="Labate C.A."/>
        </authorList>
    </citation>
    <scope>NUCLEOTIDE SEQUENCE</scope>
    <source>
        <strain evidence="1">MF-1</strain>
    </source>
</reference>
<dbReference type="EMBL" id="AVOT02013350">
    <property type="protein sequence ID" value="MBW0495910.1"/>
    <property type="molecule type" value="Genomic_DNA"/>
</dbReference>
<name>A0A9Q3HBC7_9BASI</name>
<evidence type="ECO:0000313" key="1">
    <source>
        <dbReference type="EMBL" id="MBW0495910.1"/>
    </source>
</evidence>
<dbReference type="AlphaFoldDB" id="A0A9Q3HBC7"/>
<gene>
    <name evidence="1" type="ORF">O181_035625</name>
</gene>
<comment type="caution">
    <text evidence="1">The sequence shown here is derived from an EMBL/GenBank/DDBJ whole genome shotgun (WGS) entry which is preliminary data.</text>
</comment>
<protein>
    <submittedName>
        <fullName evidence="1">Uncharacterized protein</fullName>
    </submittedName>
</protein>
<sequence length="138" mass="16350">MATSRHYTEQRPSTLRRRVNISSQIPTALHQDIPIVKIRAKDYNMWFVGKDVERFIKKVENISEIEGTSGRDIERQIEFWKKDAGVSYHIEGIPGYETADWDPLKVDMKRRWGTVSPEKRYRLLKITELFKKPSKKEE</sequence>
<organism evidence="1 2">
    <name type="scientific">Austropuccinia psidii MF-1</name>
    <dbReference type="NCBI Taxonomy" id="1389203"/>
    <lineage>
        <taxon>Eukaryota</taxon>
        <taxon>Fungi</taxon>
        <taxon>Dikarya</taxon>
        <taxon>Basidiomycota</taxon>
        <taxon>Pucciniomycotina</taxon>
        <taxon>Pucciniomycetes</taxon>
        <taxon>Pucciniales</taxon>
        <taxon>Sphaerophragmiaceae</taxon>
        <taxon>Austropuccinia</taxon>
    </lineage>
</organism>
<accession>A0A9Q3HBC7</accession>
<dbReference type="OrthoDB" id="2152029at2759"/>
<proteinExistence type="predicted"/>
<keyword evidence="2" id="KW-1185">Reference proteome</keyword>
<dbReference type="Proteomes" id="UP000765509">
    <property type="component" value="Unassembled WGS sequence"/>
</dbReference>